<proteinExistence type="predicted"/>
<dbReference type="InterPro" id="IPR050412">
    <property type="entry name" value="Ig-like_Receptors_ImmuneReg"/>
</dbReference>
<dbReference type="GO" id="GO:0005886">
    <property type="term" value="C:plasma membrane"/>
    <property type="evidence" value="ECO:0007669"/>
    <property type="project" value="TreeGrafter"/>
</dbReference>
<dbReference type="GO" id="GO:0019221">
    <property type="term" value="P:cytokine-mediated signaling pathway"/>
    <property type="evidence" value="ECO:0007669"/>
    <property type="project" value="TreeGrafter"/>
</dbReference>
<evidence type="ECO:0000256" key="2">
    <source>
        <dbReference type="ARBA" id="ARBA00023157"/>
    </source>
</evidence>
<feature type="domain" description="Immunoglobulin" evidence="5">
    <location>
        <begin position="172"/>
        <end position="255"/>
    </location>
</feature>
<dbReference type="InterPro" id="IPR036179">
    <property type="entry name" value="Ig-like_dom_sf"/>
</dbReference>
<dbReference type="GO" id="GO:0002764">
    <property type="term" value="P:immune response-regulating signaling pathway"/>
    <property type="evidence" value="ECO:0007669"/>
    <property type="project" value="TreeGrafter"/>
</dbReference>
<evidence type="ECO:0000259" key="5">
    <source>
        <dbReference type="SMART" id="SM00409"/>
    </source>
</evidence>
<feature type="domain" description="Immunoglobulin" evidence="5">
    <location>
        <begin position="338"/>
        <end position="427"/>
    </location>
</feature>
<evidence type="ECO:0000313" key="7">
    <source>
        <dbReference type="Proteomes" id="UP000001811"/>
    </source>
</evidence>
<dbReference type="InterPro" id="IPR003599">
    <property type="entry name" value="Ig_sub"/>
</dbReference>
<dbReference type="GO" id="GO:0032396">
    <property type="term" value="F:inhibitory MHC class I receptor activity"/>
    <property type="evidence" value="ECO:0007669"/>
    <property type="project" value="TreeGrafter"/>
</dbReference>
<reference evidence="6 7" key="1">
    <citation type="journal article" date="2011" name="Nature">
        <title>A high-resolution map of human evolutionary constraint using 29 mammals.</title>
        <authorList>
            <person name="Lindblad-Toh K."/>
            <person name="Garber M."/>
            <person name="Zuk O."/>
            <person name="Lin M.F."/>
            <person name="Parker B.J."/>
            <person name="Washietl S."/>
            <person name="Kheradpour P."/>
            <person name="Ernst J."/>
            <person name="Jordan G."/>
            <person name="Mauceli E."/>
            <person name="Ward L.D."/>
            <person name="Lowe C.B."/>
            <person name="Holloway A.K."/>
            <person name="Clamp M."/>
            <person name="Gnerre S."/>
            <person name="Alfoldi J."/>
            <person name="Beal K."/>
            <person name="Chang J."/>
            <person name="Clawson H."/>
            <person name="Cuff J."/>
            <person name="Di Palma F."/>
            <person name="Fitzgerald S."/>
            <person name="Flicek P."/>
            <person name="Guttman M."/>
            <person name="Hubisz M.J."/>
            <person name="Jaffe D.B."/>
            <person name="Jungreis I."/>
            <person name="Kent W.J."/>
            <person name="Kostka D."/>
            <person name="Lara M."/>
            <person name="Martins A.L."/>
            <person name="Massingham T."/>
            <person name="Moltke I."/>
            <person name="Raney B.J."/>
            <person name="Rasmussen M.D."/>
            <person name="Robinson J."/>
            <person name="Stark A."/>
            <person name="Vilella A.J."/>
            <person name="Wen J."/>
            <person name="Xie X."/>
            <person name="Zody M.C."/>
            <person name="Baldwin J."/>
            <person name="Bloom T."/>
            <person name="Chin C.W."/>
            <person name="Heiman D."/>
            <person name="Nicol R."/>
            <person name="Nusbaum C."/>
            <person name="Young S."/>
            <person name="Wilkinson J."/>
            <person name="Worley K.C."/>
            <person name="Kovar C.L."/>
            <person name="Muzny D.M."/>
            <person name="Gibbs R.A."/>
            <person name="Cree A."/>
            <person name="Dihn H.H."/>
            <person name="Fowler G."/>
            <person name="Jhangiani S."/>
            <person name="Joshi V."/>
            <person name="Lee S."/>
            <person name="Lewis L.R."/>
            <person name="Nazareth L.V."/>
            <person name="Okwuonu G."/>
            <person name="Santibanez J."/>
            <person name="Warren W.C."/>
            <person name="Mardis E.R."/>
            <person name="Weinstock G.M."/>
            <person name="Wilson R.K."/>
            <person name="Delehaunty K."/>
            <person name="Dooling D."/>
            <person name="Fronik C."/>
            <person name="Fulton L."/>
            <person name="Fulton B."/>
            <person name="Graves T."/>
            <person name="Minx P."/>
            <person name="Sodergren E."/>
            <person name="Birney E."/>
            <person name="Margulies E.H."/>
            <person name="Herrero J."/>
            <person name="Green E.D."/>
            <person name="Haussler D."/>
            <person name="Siepel A."/>
            <person name="Goldman N."/>
            <person name="Pollard K.S."/>
            <person name="Pedersen J.S."/>
            <person name="Lander E.S."/>
            <person name="Kellis M."/>
        </authorList>
    </citation>
    <scope>NUCLEOTIDE SEQUENCE [LARGE SCALE GENOMIC DNA]</scope>
    <source>
        <strain evidence="7">Thorbecke</strain>
    </source>
</reference>
<dbReference type="SMART" id="SM00409">
    <property type="entry name" value="IG"/>
    <property type="match status" value="3"/>
</dbReference>
<dbReference type="Bgee" id="ENSOCUG00000027925">
    <property type="expression patterns" value="Expressed in blood and 14 other cell types or tissues"/>
</dbReference>
<evidence type="ECO:0000313" key="6">
    <source>
        <dbReference type="Ensembl" id="ENSOCUP00000035682.1"/>
    </source>
</evidence>
<feature type="domain" description="Immunoglobulin" evidence="5">
    <location>
        <begin position="71"/>
        <end position="161"/>
    </location>
</feature>
<dbReference type="FunFam" id="2.60.40.10:FF:000049">
    <property type="entry name" value="Leukocyte immunoglobulin-like receptor subfamily B member 1"/>
    <property type="match status" value="3"/>
</dbReference>
<dbReference type="FunCoup" id="A0A5F9CQ95">
    <property type="interactions" value="152"/>
</dbReference>
<reference evidence="6" key="3">
    <citation type="submission" date="2025-09" db="UniProtKB">
        <authorList>
            <consortium name="Ensembl"/>
        </authorList>
    </citation>
    <scope>IDENTIFICATION</scope>
    <source>
        <strain evidence="6">Thorbecke</strain>
    </source>
</reference>
<dbReference type="STRING" id="9986.ENSOCUP00000035682"/>
<organism evidence="6 7">
    <name type="scientific">Oryctolagus cuniculus</name>
    <name type="common">Rabbit</name>
    <dbReference type="NCBI Taxonomy" id="9986"/>
    <lineage>
        <taxon>Eukaryota</taxon>
        <taxon>Metazoa</taxon>
        <taxon>Chordata</taxon>
        <taxon>Craniata</taxon>
        <taxon>Vertebrata</taxon>
        <taxon>Euteleostomi</taxon>
        <taxon>Mammalia</taxon>
        <taxon>Eutheria</taxon>
        <taxon>Euarchontoglires</taxon>
        <taxon>Glires</taxon>
        <taxon>Lagomorpha</taxon>
        <taxon>Leporidae</taxon>
        <taxon>Oryctolagus</taxon>
    </lineage>
</organism>
<dbReference type="PANTHER" id="PTHR11738">
    <property type="entry name" value="MHC CLASS I NK CELL RECEPTOR"/>
    <property type="match status" value="1"/>
</dbReference>
<dbReference type="Gene3D" id="2.60.40.10">
    <property type="entry name" value="Immunoglobulins"/>
    <property type="match status" value="4"/>
</dbReference>
<keyword evidence="1" id="KW-0732">Signal</keyword>
<dbReference type="Pfam" id="PF00047">
    <property type="entry name" value="ig"/>
    <property type="match status" value="1"/>
</dbReference>
<feature type="region of interest" description="Disordered" evidence="4">
    <location>
        <begin position="523"/>
        <end position="542"/>
    </location>
</feature>
<dbReference type="SUPFAM" id="SSF48726">
    <property type="entry name" value="Immunoglobulin"/>
    <property type="match status" value="4"/>
</dbReference>
<keyword evidence="3" id="KW-0393">Immunoglobulin domain</keyword>
<protein>
    <recommendedName>
        <fullName evidence="5">Immunoglobulin domain-containing protein</fullName>
    </recommendedName>
</protein>
<dbReference type="AlphaFoldDB" id="A0A5F9CQ95"/>
<feature type="region of interest" description="Disordered" evidence="4">
    <location>
        <begin position="444"/>
        <end position="478"/>
    </location>
</feature>
<evidence type="ECO:0000256" key="3">
    <source>
        <dbReference type="ARBA" id="ARBA00023319"/>
    </source>
</evidence>
<reference evidence="6" key="2">
    <citation type="submission" date="2025-08" db="UniProtKB">
        <authorList>
            <consortium name="Ensembl"/>
        </authorList>
    </citation>
    <scope>IDENTIFICATION</scope>
    <source>
        <strain evidence="6">Thorbecke</strain>
    </source>
</reference>
<dbReference type="SMR" id="A0A5F9CQ95"/>
<dbReference type="InterPro" id="IPR013151">
    <property type="entry name" value="Immunoglobulin_dom"/>
</dbReference>
<keyword evidence="7" id="KW-1185">Reference proteome</keyword>
<dbReference type="InterPro" id="IPR013783">
    <property type="entry name" value="Ig-like_fold"/>
</dbReference>
<dbReference type="InParanoid" id="A0A5F9CQ95"/>
<sequence>MYKEGGLQPWVVQAQQDSRHKASFSIIQSMSSYDSGQYWCVYLTSLGPSQPSDPLTLVVTGMFPGPSLSAQPSPVVASGGNVSLSCGSHRVGTAHLLKEGGAGPLHSPEARFSQVAGVWQATFLLGPVDSTHGGIYRCYRADTVEHHVWSLPSDPLELQVTGLHREPSLSALPASLLLLGQSLTLRCHCEPSCDRYALTRPEGDTSPQHLAGQPSPDFLLGPVSGSLGGRYRCYGGRQGPYAWSAPSNPLDVLVAGGEPLPAPSCLPQARPGVLPWGCGVLRVLGQRPSGVLFLGGEWSQQGQGPQETQAALRGGRGCSLHMPSSLPGMYRNPSLQAQPGPSVPRGAMVALRCGSEEAMDTFLLHKVGSGAPPQRLRVLGSATAAQATFMLGPVTSAHGGTYRCYGAHSTDPYLLSQPSDPLQLEVSGEGPSPVPTVVLVSAGLSPGEGWAGEGPQGRSPGSREQQRSPAPGPRSPSVVWGLCGGGVDGSGALELRWELGWVHRPLMEPTRARGLPRHKGVQPWVTRPRVGTPLGPGPWGEGRGGRVGCEVVAAQGVNAEIQHVPGSQ</sequence>
<accession>A0A5F9CQ95</accession>
<evidence type="ECO:0000256" key="1">
    <source>
        <dbReference type="ARBA" id="ARBA00022729"/>
    </source>
</evidence>
<dbReference type="Ensembl" id="ENSOCUT00000043985.1">
    <property type="protein sequence ID" value="ENSOCUP00000035682.1"/>
    <property type="gene ID" value="ENSOCUG00000027925.3"/>
</dbReference>
<dbReference type="PANTHER" id="PTHR11738:SF88">
    <property type="entry name" value="IG-LIKE DOMAIN-CONTAINING PROTEIN"/>
    <property type="match status" value="1"/>
</dbReference>
<dbReference type="GeneTree" id="ENSGT01100000263478"/>
<keyword evidence="2" id="KW-1015">Disulfide bond</keyword>
<dbReference type="Proteomes" id="UP000001811">
    <property type="component" value="Unplaced"/>
</dbReference>
<name>A0A5F9CQ95_RABIT</name>
<evidence type="ECO:0000256" key="4">
    <source>
        <dbReference type="SAM" id="MobiDB-lite"/>
    </source>
</evidence>